<evidence type="ECO:0000256" key="9">
    <source>
        <dbReference type="SAM" id="Phobius"/>
    </source>
</evidence>
<dbReference type="SMART" id="SM00382">
    <property type="entry name" value="AAA"/>
    <property type="match status" value="1"/>
</dbReference>
<dbReference type="InterPro" id="IPR003439">
    <property type="entry name" value="ABC_transporter-like_ATP-bd"/>
</dbReference>
<dbReference type="InterPro" id="IPR036640">
    <property type="entry name" value="ABC1_TM_sf"/>
</dbReference>
<dbReference type="PANTHER" id="PTHR43394">
    <property type="entry name" value="ATP-DEPENDENT PERMEASE MDL1, MITOCHONDRIAL"/>
    <property type="match status" value="1"/>
</dbReference>
<dbReference type="GO" id="GO:0015421">
    <property type="term" value="F:ABC-type oligopeptide transporter activity"/>
    <property type="evidence" value="ECO:0007669"/>
    <property type="project" value="TreeGrafter"/>
</dbReference>
<evidence type="ECO:0000256" key="1">
    <source>
        <dbReference type="ARBA" id="ARBA00004651"/>
    </source>
</evidence>
<dbReference type="GO" id="GO:0005886">
    <property type="term" value="C:plasma membrane"/>
    <property type="evidence" value="ECO:0007669"/>
    <property type="project" value="UniProtKB-SubCell"/>
</dbReference>
<evidence type="ECO:0000313" key="12">
    <source>
        <dbReference type="Proteomes" id="UP000006000"/>
    </source>
</evidence>
<evidence type="ECO:0000259" key="10">
    <source>
        <dbReference type="PROSITE" id="PS50893"/>
    </source>
</evidence>
<evidence type="ECO:0000256" key="3">
    <source>
        <dbReference type="ARBA" id="ARBA00022475"/>
    </source>
</evidence>
<dbReference type="Gene3D" id="3.40.50.300">
    <property type="entry name" value="P-loop containing nucleotide triphosphate hydrolases"/>
    <property type="match status" value="1"/>
</dbReference>
<organism evidence="11 12">
    <name type="scientific">Eubacterium ventriosum ATCC 27560</name>
    <dbReference type="NCBI Taxonomy" id="411463"/>
    <lineage>
        <taxon>Bacteria</taxon>
        <taxon>Bacillati</taxon>
        <taxon>Bacillota</taxon>
        <taxon>Clostridia</taxon>
        <taxon>Eubacteriales</taxon>
        <taxon>Eubacteriaceae</taxon>
        <taxon>Eubacterium</taxon>
    </lineage>
</organism>
<reference evidence="11 12" key="2">
    <citation type="submission" date="2007-04" db="EMBL/GenBank/DDBJ databases">
        <title>Draft genome sequence of Eubacterium ventriosum (ATCC 27560).</title>
        <authorList>
            <person name="Sudarsanam P."/>
            <person name="Ley R."/>
            <person name="Guruge J."/>
            <person name="Turnbaugh P.J."/>
            <person name="Mahowald M."/>
            <person name="Liep D."/>
            <person name="Gordon J."/>
        </authorList>
    </citation>
    <scope>NUCLEOTIDE SEQUENCE [LARGE SCALE GENOMIC DNA]</scope>
    <source>
        <strain evidence="11 12">ATCC 27560</strain>
    </source>
</reference>
<evidence type="ECO:0000256" key="4">
    <source>
        <dbReference type="ARBA" id="ARBA00022692"/>
    </source>
</evidence>
<feature type="transmembrane region" description="Helical" evidence="9">
    <location>
        <begin position="261"/>
        <end position="283"/>
    </location>
</feature>
<reference evidence="11 12" key="1">
    <citation type="submission" date="2007-03" db="EMBL/GenBank/DDBJ databases">
        <authorList>
            <person name="Fulton L."/>
            <person name="Clifton S."/>
            <person name="Fulton B."/>
            <person name="Xu J."/>
            <person name="Minx P."/>
            <person name="Pepin K.H."/>
            <person name="Johnson M."/>
            <person name="Thiruvilangam P."/>
            <person name="Bhonagiri V."/>
            <person name="Nash W.E."/>
            <person name="Mardis E.R."/>
            <person name="Wilson R.K."/>
        </authorList>
    </citation>
    <scope>NUCLEOTIDE SEQUENCE [LARGE SCALE GENOMIC DNA]</scope>
    <source>
        <strain evidence="11 12">ATCC 27560</strain>
    </source>
</reference>
<evidence type="ECO:0000256" key="2">
    <source>
        <dbReference type="ARBA" id="ARBA00022448"/>
    </source>
</evidence>
<evidence type="ECO:0000256" key="6">
    <source>
        <dbReference type="ARBA" id="ARBA00022840"/>
    </source>
</evidence>
<keyword evidence="8 9" id="KW-0472">Membrane</keyword>
<accession>A5Z7K7</accession>
<dbReference type="FunFam" id="3.40.50.300:FF:000221">
    <property type="entry name" value="Multidrug ABC transporter ATP-binding protein"/>
    <property type="match status" value="1"/>
</dbReference>
<comment type="subcellular location">
    <subcellularLocation>
        <location evidence="1">Cell membrane</location>
        <topology evidence="1">Multi-pass membrane protein</topology>
    </subcellularLocation>
</comment>
<protein>
    <submittedName>
        <fullName evidence="11">ABC transporter, ATP-binding protein</fullName>
    </submittedName>
</protein>
<dbReference type="Gene3D" id="1.20.1560.10">
    <property type="entry name" value="ABC transporter type 1, transmembrane domain"/>
    <property type="match status" value="1"/>
</dbReference>
<keyword evidence="5" id="KW-0547">Nucleotide-binding</keyword>
<evidence type="ECO:0000313" key="11">
    <source>
        <dbReference type="EMBL" id="EDM50914.1"/>
    </source>
</evidence>
<keyword evidence="3" id="KW-1003">Cell membrane</keyword>
<dbReference type="SUPFAM" id="SSF90123">
    <property type="entry name" value="ABC transporter transmembrane region"/>
    <property type="match status" value="1"/>
</dbReference>
<dbReference type="InterPro" id="IPR039421">
    <property type="entry name" value="Type_1_exporter"/>
</dbReference>
<feature type="transmembrane region" description="Helical" evidence="9">
    <location>
        <begin position="69"/>
        <end position="90"/>
    </location>
</feature>
<dbReference type="Pfam" id="PF00005">
    <property type="entry name" value="ABC_tran"/>
    <property type="match status" value="1"/>
</dbReference>
<gene>
    <name evidence="11" type="ORF">EUBVEN_01694</name>
</gene>
<dbReference type="OrthoDB" id="9806127at2"/>
<dbReference type="HOGENOM" id="CLU_000604_84_3_9"/>
<dbReference type="STRING" id="411463.EUBVEN_01694"/>
<evidence type="ECO:0000256" key="8">
    <source>
        <dbReference type="ARBA" id="ARBA00023136"/>
    </source>
</evidence>
<dbReference type="GO" id="GO:0005524">
    <property type="term" value="F:ATP binding"/>
    <property type="evidence" value="ECO:0007669"/>
    <property type="project" value="UniProtKB-KW"/>
</dbReference>
<name>A5Z7K7_9FIRM</name>
<dbReference type="InterPro" id="IPR003593">
    <property type="entry name" value="AAA+_ATPase"/>
</dbReference>
<dbReference type="PANTHER" id="PTHR43394:SF1">
    <property type="entry name" value="ATP-BINDING CASSETTE SUB-FAMILY B MEMBER 10, MITOCHONDRIAL"/>
    <property type="match status" value="1"/>
</dbReference>
<keyword evidence="6 11" id="KW-0067">ATP-binding</keyword>
<proteinExistence type="predicted"/>
<keyword evidence="4 9" id="KW-0812">Transmembrane</keyword>
<dbReference type="AlphaFoldDB" id="A5Z7K7"/>
<dbReference type="EMBL" id="AAVL02000035">
    <property type="protein sequence ID" value="EDM50914.1"/>
    <property type="molecule type" value="Genomic_DNA"/>
</dbReference>
<keyword evidence="2" id="KW-0813">Transport</keyword>
<evidence type="ECO:0000256" key="5">
    <source>
        <dbReference type="ARBA" id="ARBA00022741"/>
    </source>
</evidence>
<sequence length="614" mass="70787">MEVKISMDKLKKKIGYLFLLVKILHRTDKGFLWTLIIQIGFLAIIPFIQLELTRQSIKMLTDYSKYDAYICNIVTLLLILLLLNIMSTFFQGKNELKANVIGQILYKEILKTCLFMDYEELQKKQTQEKMKTATLAFENGSLQNLTREFKVIISSVVIISGIIGIVAYSNIYLLVISCGIILVNYYILKNVKAKQYNVDKEIVPIGRQIEYFDNIAADFSIAKEVRLYHTENAMLNEYNNLKHRLVNIANKMIKTRIDSEMYINIGNHILEIAIYIILGYSVLIKKEISVAEFSAVAVAVRTFSSCMNDMLDSFTDIEKNSMHLKDYFEFIQIKSKFKKSGNRKIEASKFEIVFKNVSFKYPESEVYALKNLNLKIRNGEKISIVGENGSGKTTFVKLLLRLYDPTEGNIYINNINIKDIKYENYLDLFSTVFQDYKLYAFTIKDNIQMFNKDRNESENDNKHIMNILEKLNIKDRIESLENGLDTYLYRIFDENGVELSGGQNQKIAIARAIYKNAGIFVLDEPTAALDPRAEHEIFNDFNNMVQGKTAIYISHRLSASLLADRIIVLKNGLIVEEGKHKDLIDRNGLYAELFNLQAQYYIGEEGNGKNCNNR</sequence>
<dbReference type="PROSITE" id="PS50893">
    <property type="entry name" value="ABC_TRANSPORTER_2"/>
    <property type="match status" value="1"/>
</dbReference>
<dbReference type="InterPro" id="IPR027417">
    <property type="entry name" value="P-loop_NTPase"/>
</dbReference>
<dbReference type="SUPFAM" id="SSF52540">
    <property type="entry name" value="P-loop containing nucleoside triphosphate hydrolases"/>
    <property type="match status" value="1"/>
</dbReference>
<comment type="caution">
    <text evidence="11">The sequence shown here is derived from an EMBL/GenBank/DDBJ whole genome shotgun (WGS) entry which is preliminary data.</text>
</comment>
<dbReference type="eggNOG" id="COG1132">
    <property type="taxonomic scope" value="Bacteria"/>
</dbReference>
<feature type="transmembrane region" description="Helical" evidence="9">
    <location>
        <begin position="152"/>
        <end position="185"/>
    </location>
</feature>
<feature type="domain" description="ABC transporter" evidence="10">
    <location>
        <begin position="352"/>
        <end position="596"/>
    </location>
</feature>
<keyword evidence="7 9" id="KW-1133">Transmembrane helix</keyword>
<evidence type="ECO:0000256" key="7">
    <source>
        <dbReference type="ARBA" id="ARBA00022989"/>
    </source>
</evidence>
<feature type="transmembrane region" description="Helical" evidence="9">
    <location>
        <begin position="30"/>
        <end position="48"/>
    </location>
</feature>
<dbReference type="Proteomes" id="UP000006000">
    <property type="component" value="Unassembled WGS sequence"/>
</dbReference>
<dbReference type="GO" id="GO:0016887">
    <property type="term" value="F:ATP hydrolysis activity"/>
    <property type="evidence" value="ECO:0007669"/>
    <property type="project" value="InterPro"/>
</dbReference>